<dbReference type="EMBL" id="JARBHB010000016">
    <property type="protein sequence ID" value="KAJ8866582.1"/>
    <property type="molecule type" value="Genomic_DNA"/>
</dbReference>
<keyword evidence="3" id="KW-1185">Reference proteome</keyword>
<feature type="region of interest" description="Disordered" evidence="1">
    <location>
        <begin position="40"/>
        <end position="82"/>
    </location>
</feature>
<evidence type="ECO:0000313" key="2">
    <source>
        <dbReference type="EMBL" id="KAJ8866582.1"/>
    </source>
</evidence>
<organism evidence="2 3">
    <name type="scientific">Dryococelus australis</name>
    <dbReference type="NCBI Taxonomy" id="614101"/>
    <lineage>
        <taxon>Eukaryota</taxon>
        <taxon>Metazoa</taxon>
        <taxon>Ecdysozoa</taxon>
        <taxon>Arthropoda</taxon>
        <taxon>Hexapoda</taxon>
        <taxon>Insecta</taxon>
        <taxon>Pterygota</taxon>
        <taxon>Neoptera</taxon>
        <taxon>Polyneoptera</taxon>
        <taxon>Phasmatodea</taxon>
        <taxon>Verophasmatodea</taxon>
        <taxon>Anareolatae</taxon>
        <taxon>Phasmatidae</taxon>
        <taxon>Eurycanthinae</taxon>
        <taxon>Dryococelus</taxon>
    </lineage>
</organism>
<feature type="region of interest" description="Disordered" evidence="1">
    <location>
        <begin position="410"/>
        <end position="439"/>
    </location>
</feature>
<name>A0ABQ9G3D4_9NEOP</name>
<accession>A0ABQ9G3D4</accession>
<comment type="caution">
    <text evidence="2">The sequence shown here is derived from an EMBL/GenBank/DDBJ whole genome shotgun (WGS) entry which is preliminary data.</text>
</comment>
<evidence type="ECO:0000313" key="3">
    <source>
        <dbReference type="Proteomes" id="UP001159363"/>
    </source>
</evidence>
<evidence type="ECO:0000256" key="1">
    <source>
        <dbReference type="SAM" id="MobiDB-lite"/>
    </source>
</evidence>
<reference evidence="2 3" key="1">
    <citation type="submission" date="2023-02" db="EMBL/GenBank/DDBJ databases">
        <title>LHISI_Scaffold_Assembly.</title>
        <authorList>
            <person name="Stuart O.P."/>
            <person name="Cleave R."/>
            <person name="Magrath M.J.L."/>
            <person name="Mikheyev A.S."/>
        </authorList>
    </citation>
    <scope>NUCLEOTIDE SEQUENCE [LARGE SCALE GENOMIC DNA]</scope>
    <source>
        <strain evidence="2">Daus_M_001</strain>
        <tissue evidence="2">Leg muscle</tissue>
    </source>
</reference>
<feature type="compositionally biased region" description="Basic residues" evidence="1">
    <location>
        <begin position="52"/>
        <end position="64"/>
    </location>
</feature>
<sequence length="588" mass="65226">MRGDIASEATVPTERSQKRRLTLKNLVRFGKVYRRFHKRDLERYSRPSAGSTRRKTDKHGKPRSRQVFDEHKMSSSPPADPWAKLLRPNSVIEGFSELPLEHVSLGSHTRKSVCRVRRSNEIGTEQRRNARVGETGETRDNLPNSSRCRYDSHVRKTREQSRRESNPVRLCGDDTGDNNTGSQRPVAHTSKALNRRAVLPSSSLLDLLGRLTFTAMGVCLTRSTPHVSWVGLLVCKYERRVAAAAHEIYDCLAPLLRHLYHVTPVSHAPPGCPSRTSDINGSADGEGELAVRGSCAGPRRGLLAGVLGRCLPAESHIFFVGGSRLLRLSRYVLRNGMQVKEKLQHPEKTRRIHDRRSPYQRGNSPVRWSGEIWAALNIEVLRADESAVTKAGIQVRGKWEIPEKTRRPAASYGTIPTCENPRATPPGIEPGSPGWEMSSRAVGSQRSSHATYDPKVGLALLRLRANHLRQLGREIMQGDMHRGKEGLGSHGLHFGAMITSLSVLELVLTRKSKGRTFKREAPHRKDPCQRDLKKGMEGGRAHLAAPGIDSLSPQDKVAASFLGCLPSIEACTRYLRTRSAVADHGAAC</sequence>
<gene>
    <name evidence="2" type="ORF">PR048_032441</name>
</gene>
<protein>
    <submittedName>
        <fullName evidence="2">Uncharacterized protein</fullName>
    </submittedName>
</protein>
<proteinExistence type="predicted"/>
<feature type="compositionally biased region" description="Basic and acidic residues" evidence="1">
    <location>
        <begin position="148"/>
        <end position="166"/>
    </location>
</feature>
<dbReference type="Proteomes" id="UP001159363">
    <property type="component" value="Chromosome 15"/>
</dbReference>
<feature type="region of interest" description="Disordered" evidence="1">
    <location>
        <begin position="124"/>
        <end position="187"/>
    </location>
</feature>